<keyword evidence="3 4" id="KW-0443">Lipid metabolism</keyword>
<evidence type="ECO:0000313" key="7">
    <source>
        <dbReference type="EMBL" id="RAK77675.1"/>
    </source>
</evidence>
<protein>
    <submittedName>
        <fullName evidence="7">FabD/lysophospholipase-like protein</fullName>
    </submittedName>
</protein>
<dbReference type="EMBL" id="KZ824641">
    <property type="protein sequence ID" value="RAK77675.1"/>
    <property type="molecule type" value="Genomic_DNA"/>
</dbReference>
<dbReference type="OrthoDB" id="1658288at2759"/>
<dbReference type="RefSeq" id="XP_040801685.1">
    <property type="nucleotide sequence ID" value="XM_040950108.1"/>
</dbReference>
<evidence type="ECO:0000259" key="6">
    <source>
        <dbReference type="PROSITE" id="PS51635"/>
    </source>
</evidence>
<dbReference type="PROSITE" id="PS51635">
    <property type="entry name" value="PNPLA"/>
    <property type="match status" value="1"/>
</dbReference>
<gene>
    <name evidence="7" type="ORF">BO72DRAFT_527514</name>
</gene>
<evidence type="ECO:0000256" key="2">
    <source>
        <dbReference type="ARBA" id="ARBA00022963"/>
    </source>
</evidence>
<name>A0A8G1RQM2_9EURO</name>
<dbReference type="AlphaFoldDB" id="A0A8G1RQM2"/>
<dbReference type="SUPFAM" id="SSF57756">
    <property type="entry name" value="Retrovirus zinc finger-like domains"/>
    <property type="match status" value="1"/>
</dbReference>
<dbReference type="InterPro" id="IPR002641">
    <property type="entry name" value="PNPLA_dom"/>
</dbReference>
<feature type="domain" description="PNPLA" evidence="6">
    <location>
        <begin position="11"/>
        <end position="227"/>
    </location>
</feature>
<dbReference type="GO" id="GO:0016020">
    <property type="term" value="C:membrane"/>
    <property type="evidence" value="ECO:0007669"/>
    <property type="project" value="TreeGrafter"/>
</dbReference>
<feature type="short sequence motif" description="GXSXG" evidence="4">
    <location>
        <begin position="55"/>
        <end position="59"/>
    </location>
</feature>
<dbReference type="GO" id="GO:0003676">
    <property type="term" value="F:nucleic acid binding"/>
    <property type="evidence" value="ECO:0007669"/>
    <property type="project" value="InterPro"/>
</dbReference>
<dbReference type="GO" id="GO:0046486">
    <property type="term" value="P:glycerolipid metabolic process"/>
    <property type="evidence" value="ECO:0007669"/>
    <property type="project" value="UniProtKB-ARBA"/>
</dbReference>
<dbReference type="PANTHER" id="PTHR24185">
    <property type="entry name" value="CALCIUM-INDEPENDENT PHOSPHOLIPASE A2-GAMMA"/>
    <property type="match status" value="1"/>
</dbReference>
<evidence type="ECO:0000256" key="4">
    <source>
        <dbReference type="PROSITE-ProRule" id="PRU01161"/>
    </source>
</evidence>
<organism evidence="7 8">
    <name type="scientific">Aspergillus fijiensis CBS 313.89</name>
    <dbReference type="NCBI Taxonomy" id="1448319"/>
    <lineage>
        <taxon>Eukaryota</taxon>
        <taxon>Fungi</taxon>
        <taxon>Dikarya</taxon>
        <taxon>Ascomycota</taxon>
        <taxon>Pezizomycotina</taxon>
        <taxon>Eurotiomycetes</taxon>
        <taxon>Eurotiomycetidae</taxon>
        <taxon>Eurotiales</taxon>
        <taxon>Aspergillaceae</taxon>
        <taxon>Aspergillus</taxon>
    </lineage>
</organism>
<dbReference type="Gene3D" id="3.40.1090.10">
    <property type="entry name" value="Cytosolic phospholipase A2 catalytic domain"/>
    <property type="match status" value="1"/>
</dbReference>
<dbReference type="GO" id="GO:0008270">
    <property type="term" value="F:zinc ion binding"/>
    <property type="evidence" value="ECO:0007669"/>
    <property type="project" value="InterPro"/>
</dbReference>
<evidence type="ECO:0000256" key="1">
    <source>
        <dbReference type="ARBA" id="ARBA00022801"/>
    </source>
</evidence>
<feature type="active site" description="Proton acceptor" evidence="4">
    <location>
        <position position="214"/>
    </location>
</feature>
<keyword evidence="2 4" id="KW-0442">Lipid degradation</keyword>
<sequence length="544" mass="61069">MTDSCEPLRVLSLDGGGIRGISSLLILERIMERIRDVKCLDEVPRPCEYFDLIGGTSTGGIIAIMLGRLGMSTDECIKAYKKVAQQSFTPKRTSILPASPRGAFSAKALESAIKRIVREYCTDADCITRRSDDPATIETCPHSDMVFRDHTCKKTVVLASTKDNVDAPPTLFRTYDSSTAFETASLWQVARATSAATTFFKSIKVGRDRIEFVDAGFGYNNPCEILTREAQQVYPERRTMRILSIGTGLGDVVTIQDKRSSIITALKKMVTSSKEVAARMHHRYGNSGEYYRFNVEHGLQDITLSDWEETSKISAHTGNYLTENEREINRFVESFVPCGGSENGKGAHSTVNDITQTIPTTAYALNRENARPKAAYESQPHKSDQALPDDKTSPSFCNGEIADSYSVNKSKTQSYPERGRRYKPFQGPERRLSSNLSYGCSTCSSKMHPSRKCPWAGKDELRCNRCRQFGHWEEDCKPNAPCKKCRSKGHSAEHCLYDRGCFLCYLSTYPKQSSDHPLTISIIGGQYDHWNEPCRWKQKLENWS</sequence>
<dbReference type="GO" id="GO:0019369">
    <property type="term" value="P:arachidonate metabolic process"/>
    <property type="evidence" value="ECO:0007669"/>
    <property type="project" value="TreeGrafter"/>
</dbReference>
<keyword evidence="1 4" id="KW-0378">Hydrolase</keyword>
<dbReference type="Proteomes" id="UP000249789">
    <property type="component" value="Unassembled WGS sequence"/>
</dbReference>
<evidence type="ECO:0000256" key="3">
    <source>
        <dbReference type="ARBA" id="ARBA00023098"/>
    </source>
</evidence>
<keyword evidence="8" id="KW-1185">Reference proteome</keyword>
<feature type="compositionally biased region" description="Basic and acidic residues" evidence="5">
    <location>
        <begin position="379"/>
        <end position="392"/>
    </location>
</feature>
<dbReference type="GO" id="GO:0016042">
    <property type="term" value="P:lipid catabolic process"/>
    <property type="evidence" value="ECO:0007669"/>
    <property type="project" value="UniProtKB-UniRule"/>
</dbReference>
<evidence type="ECO:0000313" key="8">
    <source>
        <dbReference type="Proteomes" id="UP000249789"/>
    </source>
</evidence>
<dbReference type="PANTHER" id="PTHR24185:SF1">
    <property type="entry name" value="CALCIUM-INDEPENDENT PHOSPHOLIPASE A2-GAMMA"/>
    <property type="match status" value="1"/>
</dbReference>
<accession>A0A8G1RQM2</accession>
<dbReference type="VEuPathDB" id="FungiDB:BO72DRAFT_527514"/>
<proteinExistence type="predicted"/>
<dbReference type="Pfam" id="PF01734">
    <property type="entry name" value="Patatin"/>
    <property type="match status" value="1"/>
</dbReference>
<dbReference type="CDD" id="cd07216">
    <property type="entry name" value="Pat17_PNPLA8_PNPLA9_like3"/>
    <property type="match status" value="1"/>
</dbReference>
<dbReference type="SUPFAM" id="SSF52151">
    <property type="entry name" value="FabD/lysophospholipase-like"/>
    <property type="match status" value="1"/>
</dbReference>
<comment type="caution">
    <text evidence="4">Lacks conserved residue(s) required for the propagation of feature annotation.</text>
</comment>
<dbReference type="InterPro" id="IPR036875">
    <property type="entry name" value="Znf_CCHC_sf"/>
</dbReference>
<evidence type="ECO:0000256" key="5">
    <source>
        <dbReference type="SAM" id="MobiDB-lite"/>
    </source>
</evidence>
<dbReference type="GeneID" id="63867443"/>
<feature type="region of interest" description="Disordered" evidence="5">
    <location>
        <begin position="409"/>
        <end position="430"/>
    </location>
</feature>
<dbReference type="InterPro" id="IPR016035">
    <property type="entry name" value="Acyl_Trfase/lysoPLipase"/>
</dbReference>
<reference evidence="7 8" key="1">
    <citation type="submission" date="2018-02" db="EMBL/GenBank/DDBJ databases">
        <title>The genomes of Aspergillus section Nigri reveals drivers in fungal speciation.</title>
        <authorList>
            <consortium name="DOE Joint Genome Institute"/>
            <person name="Vesth T.C."/>
            <person name="Nybo J."/>
            <person name="Theobald S."/>
            <person name="Brandl J."/>
            <person name="Frisvad J.C."/>
            <person name="Nielsen K.F."/>
            <person name="Lyhne E.K."/>
            <person name="Kogle M.E."/>
            <person name="Kuo A."/>
            <person name="Riley R."/>
            <person name="Clum A."/>
            <person name="Nolan M."/>
            <person name="Lipzen A."/>
            <person name="Salamov A."/>
            <person name="Henrissat B."/>
            <person name="Wiebenga A."/>
            <person name="De vries R.P."/>
            <person name="Grigoriev I.V."/>
            <person name="Mortensen U.H."/>
            <person name="Andersen M.R."/>
            <person name="Baker S.E."/>
        </authorList>
    </citation>
    <scope>NUCLEOTIDE SEQUENCE [LARGE SCALE GENOMIC DNA]</scope>
    <source>
        <strain evidence="7 8">CBS 313.89</strain>
    </source>
</reference>
<dbReference type="GO" id="GO:0047499">
    <property type="term" value="F:calcium-independent phospholipase A2 activity"/>
    <property type="evidence" value="ECO:0007669"/>
    <property type="project" value="TreeGrafter"/>
</dbReference>
<feature type="active site" description="Nucleophile" evidence="4">
    <location>
        <position position="57"/>
    </location>
</feature>
<dbReference type="Gene3D" id="4.10.60.10">
    <property type="entry name" value="Zinc finger, CCHC-type"/>
    <property type="match status" value="1"/>
</dbReference>
<feature type="short sequence motif" description="GXGXXG" evidence="4">
    <location>
        <begin position="15"/>
        <end position="20"/>
    </location>
</feature>
<feature type="region of interest" description="Disordered" evidence="5">
    <location>
        <begin position="370"/>
        <end position="393"/>
    </location>
</feature>